<evidence type="ECO:0000313" key="2">
    <source>
        <dbReference type="EMBL" id="CAI9149117.1"/>
    </source>
</evidence>
<feature type="compositionally biased region" description="Low complexity" evidence="1">
    <location>
        <begin position="236"/>
        <end position="250"/>
    </location>
</feature>
<reference evidence="2" key="1">
    <citation type="submission" date="2023-04" db="EMBL/GenBank/DDBJ databases">
        <authorList>
            <consortium name="ELIXIR-Norway"/>
        </authorList>
    </citation>
    <scope>NUCLEOTIDE SEQUENCE [LARGE SCALE GENOMIC DNA]</scope>
</reference>
<gene>
    <name evidence="2" type="ORF">MRATA1EN1_LOCUS30735</name>
</gene>
<feature type="compositionally biased region" description="Polar residues" evidence="1">
    <location>
        <begin position="306"/>
        <end position="322"/>
    </location>
</feature>
<accession>A0ABN8XIM1</accession>
<feature type="compositionally biased region" description="Acidic residues" evidence="1">
    <location>
        <begin position="188"/>
        <end position="198"/>
    </location>
</feature>
<feature type="region of interest" description="Disordered" evidence="1">
    <location>
        <begin position="181"/>
        <end position="284"/>
    </location>
</feature>
<organism evidence="2 3">
    <name type="scientific">Rangifer tarandus platyrhynchus</name>
    <name type="common">Svalbard reindeer</name>
    <dbReference type="NCBI Taxonomy" id="3082113"/>
    <lineage>
        <taxon>Eukaryota</taxon>
        <taxon>Metazoa</taxon>
        <taxon>Chordata</taxon>
        <taxon>Craniata</taxon>
        <taxon>Vertebrata</taxon>
        <taxon>Euteleostomi</taxon>
        <taxon>Mammalia</taxon>
        <taxon>Eutheria</taxon>
        <taxon>Laurasiatheria</taxon>
        <taxon>Artiodactyla</taxon>
        <taxon>Ruminantia</taxon>
        <taxon>Pecora</taxon>
        <taxon>Cervidae</taxon>
        <taxon>Odocoileinae</taxon>
        <taxon>Rangifer</taxon>
    </lineage>
</organism>
<comment type="caution">
    <text evidence="2">The sequence shown here is derived from an EMBL/GenBank/DDBJ whole genome shotgun (WGS) entry which is preliminary data.</text>
</comment>
<sequence>MRMLPQAADVPHKHVPPPFLGRCPSSLKAALGPRCDSTLFPPTGTAGGNPSASNTRTVQHSQTRNIGHKALLQASASVCFPSPVPRRDADQLAGRPLRATSTLALLGPGVENASNVTAPPDLSRTGRVFKHSSHLPSYVLYSSHRCVLQDATNSVVYHTLATASDPAGNDDAVAVQANMDEPSSELALPEDGENDEQAGETGNDKQPLAEDEGQVVSNVQLKTVSPHNGDKKSARSPPGTSPGTTGTSTPAADEAHATGSKGTGGAVKASSAVDEEKEAREREKYKQIYGQAAKEAAETARAQQQVPKSQQYHRLVGRTTQQEDYEKLKKELEEMPADQREKLIAKRRKEVQDRKDARKKYDQVIEELKKKLKEREQRKAAAAKQPRTRSKTI</sequence>
<dbReference type="Proteomes" id="UP001176941">
    <property type="component" value="Unassembled WGS sequence"/>
</dbReference>
<keyword evidence="3" id="KW-1185">Reference proteome</keyword>
<dbReference type="EMBL" id="CATKSN020000134">
    <property type="protein sequence ID" value="CAI9149117.1"/>
    <property type="molecule type" value="Genomic_DNA"/>
</dbReference>
<proteinExistence type="predicted"/>
<feature type="compositionally biased region" description="Polar residues" evidence="1">
    <location>
        <begin position="215"/>
        <end position="226"/>
    </location>
</feature>
<feature type="region of interest" description="Disordered" evidence="1">
    <location>
        <begin position="373"/>
        <end position="393"/>
    </location>
</feature>
<evidence type="ECO:0000313" key="3">
    <source>
        <dbReference type="Proteomes" id="UP001176941"/>
    </source>
</evidence>
<name>A0ABN8XIM1_RANTA</name>
<feature type="compositionally biased region" description="Low complexity" evidence="1">
    <location>
        <begin position="296"/>
        <end position="305"/>
    </location>
</feature>
<evidence type="ECO:0000256" key="1">
    <source>
        <dbReference type="SAM" id="MobiDB-lite"/>
    </source>
</evidence>
<protein>
    <submittedName>
        <fullName evidence="2">Uncharacterized protein</fullName>
    </submittedName>
</protein>
<feature type="region of interest" description="Disordered" evidence="1">
    <location>
        <begin position="296"/>
        <end position="322"/>
    </location>
</feature>